<feature type="transmembrane region" description="Helical" evidence="1">
    <location>
        <begin position="39"/>
        <end position="63"/>
    </location>
</feature>
<keyword evidence="1" id="KW-0472">Membrane</keyword>
<organism evidence="3 4">
    <name type="scientific">Trametes pubescens</name>
    <name type="common">White-rot fungus</name>
    <dbReference type="NCBI Taxonomy" id="154538"/>
    <lineage>
        <taxon>Eukaryota</taxon>
        <taxon>Fungi</taxon>
        <taxon>Dikarya</taxon>
        <taxon>Basidiomycota</taxon>
        <taxon>Agaricomycotina</taxon>
        <taxon>Agaricomycetes</taxon>
        <taxon>Polyporales</taxon>
        <taxon>Polyporaceae</taxon>
        <taxon>Trametes</taxon>
    </lineage>
</organism>
<gene>
    <name evidence="3" type="ORF">TRAPUB_12463</name>
</gene>
<dbReference type="OrthoDB" id="2743343at2759"/>
<evidence type="ECO:0000256" key="1">
    <source>
        <dbReference type="SAM" id="Phobius"/>
    </source>
</evidence>
<feature type="domain" description="DUF6535" evidence="2">
    <location>
        <begin position="1"/>
        <end position="64"/>
    </location>
</feature>
<dbReference type="Pfam" id="PF20153">
    <property type="entry name" value="DUF6535"/>
    <property type="match status" value="1"/>
</dbReference>
<proteinExistence type="predicted"/>
<dbReference type="InterPro" id="IPR045338">
    <property type="entry name" value="DUF6535"/>
</dbReference>
<comment type="caution">
    <text evidence="3">The sequence shown here is derived from an EMBL/GenBank/DDBJ whole genome shotgun (WGS) entry which is preliminary data.</text>
</comment>
<evidence type="ECO:0000313" key="3">
    <source>
        <dbReference type="EMBL" id="OJT11009.1"/>
    </source>
</evidence>
<protein>
    <recommendedName>
        <fullName evidence="2">DUF6535 domain-containing protein</fullName>
    </recommendedName>
</protein>
<keyword evidence="4" id="KW-1185">Reference proteome</keyword>
<evidence type="ECO:0000259" key="2">
    <source>
        <dbReference type="Pfam" id="PF20153"/>
    </source>
</evidence>
<feature type="transmembrane region" description="Helical" evidence="1">
    <location>
        <begin position="69"/>
        <end position="93"/>
    </location>
</feature>
<accession>A0A1M2VTS1</accession>
<dbReference type="Proteomes" id="UP000184267">
    <property type="component" value="Unassembled WGS sequence"/>
</dbReference>
<keyword evidence="1" id="KW-1133">Transmembrane helix</keyword>
<sequence length="471" mass="53066">MVKQWLNEYSSGVSGSSRPAARVRQYRLDNLRAWRVEDIVGMIPILLQLALALFLAGMLILLWTLHDTVAAIASTLVGLLAVFTIVTTLLPLVKPKCSYLTPQIPETWKAHKQTWRGRERSDIDKHAGGLDVQILVEAYSSTLHPDALSAATVCLMDFHYRDVVDYFRKLHKSAQEHFGAAADSEDGPLGYGNQQRPLWLTIILCAPLADESPLSDDEAVALGVYFRCGSWPSSMKAADAEWAVSTCNALMDHLEGEGPRSRDVRGIDQVRLRWMRGQLISHAMRREQPLKSVLLPGVTGLYRQVRLKHSYLGRTPSEDAKATHASYLQSVDHFLDCAHHASESTLPSERLETVRAYTRDVLAGLTRTMLKLFAEDRVKTTIESTHIDDIMRKLRRLDDSRLEEGIADDLVPDVLHLARILQTASEYTSNDWVNQIQASARAFQENIVRVKHTPGTTYVFIYRLYFDEICS</sequence>
<evidence type="ECO:0000313" key="4">
    <source>
        <dbReference type="Proteomes" id="UP000184267"/>
    </source>
</evidence>
<dbReference type="EMBL" id="MNAD01000696">
    <property type="protein sequence ID" value="OJT11009.1"/>
    <property type="molecule type" value="Genomic_DNA"/>
</dbReference>
<dbReference type="OMA" id="CAHHASE"/>
<reference evidence="3 4" key="1">
    <citation type="submission" date="2016-10" db="EMBL/GenBank/DDBJ databases">
        <title>Genome sequence of the basidiomycete white-rot fungus Trametes pubescens.</title>
        <authorList>
            <person name="Makela M.R."/>
            <person name="Granchi Z."/>
            <person name="Peng M."/>
            <person name="De Vries R.P."/>
            <person name="Grigoriev I."/>
            <person name="Riley R."/>
            <person name="Hilden K."/>
        </authorList>
    </citation>
    <scope>NUCLEOTIDE SEQUENCE [LARGE SCALE GENOMIC DNA]</scope>
    <source>
        <strain evidence="3 4">FBCC735</strain>
    </source>
</reference>
<dbReference type="AlphaFoldDB" id="A0A1M2VTS1"/>
<keyword evidence="1" id="KW-0812">Transmembrane</keyword>
<name>A0A1M2VTS1_TRAPU</name>